<keyword evidence="2" id="KW-1185">Reference proteome</keyword>
<dbReference type="RefSeq" id="WP_162658146.1">
    <property type="nucleotide sequence ID" value="NZ_LR593887.1"/>
</dbReference>
<organism evidence="1">
    <name type="scientific">Tuwongella immobilis</name>
    <dbReference type="NCBI Taxonomy" id="692036"/>
    <lineage>
        <taxon>Bacteria</taxon>
        <taxon>Pseudomonadati</taxon>
        <taxon>Planctomycetota</taxon>
        <taxon>Planctomycetia</taxon>
        <taxon>Gemmatales</taxon>
        <taxon>Gemmataceae</taxon>
        <taxon>Tuwongella</taxon>
    </lineage>
</organism>
<name>A0A6C2YPH8_9BACT</name>
<dbReference type="EMBL" id="LR586016">
    <property type="protein sequence ID" value="VIP03033.1"/>
    <property type="molecule type" value="Genomic_DNA"/>
</dbReference>
<evidence type="ECO:0000313" key="1">
    <source>
        <dbReference type="EMBL" id="VIP03033.1"/>
    </source>
</evidence>
<evidence type="ECO:0008006" key="3">
    <source>
        <dbReference type="Google" id="ProtNLM"/>
    </source>
</evidence>
<dbReference type="EMBL" id="LR593887">
    <property type="protein sequence ID" value="VTS03187.1"/>
    <property type="molecule type" value="Genomic_DNA"/>
</dbReference>
<dbReference type="Proteomes" id="UP000464378">
    <property type="component" value="Chromosome"/>
</dbReference>
<proteinExistence type="predicted"/>
<dbReference type="InParanoid" id="A0A6C2YPH8"/>
<sequence>MDWQLIAVILTIAAAIAYLARSAFLAWTGTGKGCGSSCGQCKTAAPEETAADARRIRLPQVTVKD</sequence>
<gene>
    <name evidence="1" type="ORF">GMBLW1_09270</name>
</gene>
<protein>
    <recommendedName>
        <fullName evidence="3">FeoB-associated Cys-rich membrane protein</fullName>
    </recommendedName>
</protein>
<dbReference type="AlphaFoldDB" id="A0A6C2YPH8"/>
<reference evidence="1" key="1">
    <citation type="submission" date="2019-04" db="EMBL/GenBank/DDBJ databases">
        <authorList>
            <consortium name="Science for Life Laboratories"/>
        </authorList>
    </citation>
    <scope>NUCLEOTIDE SEQUENCE</scope>
    <source>
        <strain evidence="1">MBLW1</strain>
    </source>
</reference>
<accession>A0A6C2YPH8</accession>
<dbReference type="KEGG" id="tim:GMBLW1_09270"/>
<evidence type="ECO:0000313" key="2">
    <source>
        <dbReference type="Proteomes" id="UP000464378"/>
    </source>
</evidence>